<evidence type="ECO:0000256" key="4">
    <source>
        <dbReference type="PROSITE-ProRule" id="PRU00449"/>
    </source>
</evidence>
<dbReference type="Pfam" id="PF25327">
    <property type="entry name" value="UBL_ZFAND1"/>
    <property type="match status" value="1"/>
</dbReference>
<feature type="domain" description="AN1-type" evidence="5">
    <location>
        <begin position="44"/>
        <end position="92"/>
    </location>
</feature>
<dbReference type="InterPro" id="IPR057358">
    <property type="entry name" value="UBL_ZFAND1-like"/>
</dbReference>
<organism evidence="6 7">
    <name type="scientific">Paralvinella palmiformis</name>
    <dbReference type="NCBI Taxonomy" id="53620"/>
    <lineage>
        <taxon>Eukaryota</taxon>
        <taxon>Metazoa</taxon>
        <taxon>Spiralia</taxon>
        <taxon>Lophotrochozoa</taxon>
        <taxon>Annelida</taxon>
        <taxon>Polychaeta</taxon>
        <taxon>Sedentaria</taxon>
        <taxon>Canalipalpata</taxon>
        <taxon>Terebellida</taxon>
        <taxon>Terebelliformia</taxon>
        <taxon>Alvinellidae</taxon>
        <taxon>Paralvinella</taxon>
    </lineage>
</organism>
<dbReference type="Pfam" id="PF01428">
    <property type="entry name" value="zf-AN1"/>
    <property type="match status" value="1"/>
</dbReference>
<evidence type="ECO:0000313" key="7">
    <source>
        <dbReference type="Proteomes" id="UP001208570"/>
    </source>
</evidence>
<dbReference type="Proteomes" id="UP001208570">
    <property type="component" value="Unassembled WGS sequence"/>
</dbReference>
<sequence>MRRWLVRSITVLKIFGSQHDGHVEDHATSRIKLFVLGRRSGTIGEKSYNCDLVGCRKTELSQIICPLCDKNFCLGHRHPADHSCDKLEPPVHKMTKTSEHVAEILQKSKVDKTPRKKKLTKKAKETAAKVNLMRLKMKATGSKSIPDSERLYFNFYLPFKLKLEPKALFVSRLWSVGRVIDAVAMETNLRNENNVVGSKKLKLFDTEGAVLMADRTVACYVCEEDALFNGSDLILEYVDENINNFLTLCLKAILTQSVPTTKRK</sequence>
<keyword evidence="1" id="KW-0479">Metal-binding</keyword>
<evidence type="ECO:0000256" key="1">
    <source>
        <dbReference type="ARBA" id="ARBA00022723"/>
    </source>
</evidence>
<dbReference type="AlphaFoldDB" id="A0AAD9N7U9"/>
<gene>
    <name evidence="6" type="ORF">LSH36_141g10083</name>
</gene>
<dbReference type="EMBL" id="JAODUP010000141">
    <property type="protein sequence ID" value="KAK2160075.1"/>
    <property type="molecule type" value="Genomic_DNA"/>
</dbReference>
<dbReference type="GO" id="GO:0005737">
    <property type="term" value="C:cytoplasm"/>
    <property type="evidence" value="ECO:0007669"/>
    <property type="project" value="TreeGrafter"/>
</dbReference>
<evidence type="ECO:0000256" key="2">
    <source>
        <dbReference type="ARBA" id="ARBA00022771"/>
    </source>
</evidence>
<dbReference type="Gene3D" id="4.10.1110.10">
    <property type="entry name" value="AN1-like Zinc finger"/>
    <property type="match status" value="1"/>
</dbReference>
<accession>A0AAD9N7U9</accession>
<dbReference type="PANTHER" id="PTHR14677">
    <property type="entry name" value="ARSENITE INDUCUBLE RNA ASSOCIATED PROTEIN AIP-1-RELATED"/>
    <property type="match status" value="1"/>
</dbReference>
<keyword evidence="3" id="KW-0862">Zinc</keyword>
<name>A0AAD9N7U9_9ANNE</name>
<keyword evidence="2 4" id="KW-0863">Zinc-finger</keyword>
<dbReference type="PANTHER" id="PTHR14677:SF20">
    <property type="entry name" value="ZINC FINGER AN1-TYPE CONTAINING 2A-RELATED"/>
    <property type="match status" value="1"/>
</dbReference>
<dbReference type="SUPFAM" id="SSF118310">
    <property type="entry name" value="AN1-like Zinc finger"/>
    <property type="match status" value="1"/>
</dbReference>
<comment type="caution">
    <text evidence="6">The sequence shown here is derived from an EMBL/GenBank/DDBJ whole genome shotgun (WGS) entry which is preliminary data.</text>
</comment>
<keyword evidence="7" id="KW-1185">Reference proteome</keyword>
<dbReference type="InterPro" id="IPR035896">
    <property type="entry name" value="AN1-like_Znf"/>
</dbReference>
<dbReference type="PROSITE" id="PS51039">
    <property type="entry name" value="ZF_AN1"/>
    <property type="match status" value="1"/>
</dbReference>
<evidence type="ECO:0000313" key="6">
    <source>
        <dbReference type="EMBL" id="KAK2160075.1"/>
    </source>
</evidence>
<protein>
    <recommendedName>
        <fullName evidence="5">AN1-type domain-containing protein</fullName>
    </recommendedName>
</protein>
<reference evidence="6" key="1">
    <citation type="journal article" date="2023" name="Mol. Biol. Evol.">
        <title>Third-Generation Sequencing Reveals the Adaptive Role of the Epigenome in Three Deep-Sea Polychaetes.</title>
        <authorList>
            <person name="Perez M."/>
            <person name="Aroh O."/>
            <person name="Sun Y."/>
            <person name="Lan Y."/>
            <person name="Juniper S.K."/>
            <person name="Young C.R."/>
            <person name="Angers B."/>
            <person name="Qian P.Y."/>
        </authorList>
    </citation>
    <scope>NUCLEOTIDE SEQUENCE</scope>
    <source>
        <strain evidence="6">P08H-3</strain>
    </source>
</reference>
<evidence type="ECO:0000259" key="5">
    <source>
        <dbReference type="PROSITE" id="PS51039"/>
    </source>
</evidence>
<proteinExistence type="predicted"/>
<evidence type="ECO:0000256" key="3">
    <source>
        <dbReference type="ARBA" id="ARBA00022833"/>
    </source>
</evidence>
<dbReference type="InterPro" id="IPR000058">
    <property type="entry name" value="Znf_AN1"/>
</dbReference>
<dbReference type="GO" id="GO:0008270">
    <property type="term" value="F:zinc ion binding"/>
    <property type="evidence" value="ECO:0007669"/>
    <property type="project" value="UniProtKB-KW"/>
</dbReference>